<organism evidence="2 3">
    <name type="scientific">Necator americanus</name>
    <name type="common">Human hookworm</name>
    <dbReference type="NCBI Taxonomy" id="51031"/>
    <lineage>
        <taxon>Eukaryota</taxon>
        <taxon>Metazoa</taxon>
        <taxon>Ecdysozoa</taxon>
        <taxon>Nematoda</taxon>
        <taxon>Chromadorea</taxon>
        <taxon>Rhabditida</taxon>
        <taxon>Rhabditina</taxon>
        <taxon>Rhabditomorpha</taxon>
        <taxon>Strongyloidea</taxon>
        <taxon>Ancylostomatidae</taxon>
        <taxon>Bunostominae</taxon>
        <taxon>Necator</taxon>
    </lineage>
</organism>
<dbReference type="GO" id="GO:0016197">
    <property type="term" value="P:endosomal transport"/>
    <property type="evidence" value="ECO:0007669"/>
    <property type="project" value="TreeGrafter"/>
</dbReference>
<evidence type="ECO:0000259" key="1">
    <source>
        <dbReference type="SMART" id="SM01421"/>
    </source>
</evidence>
<protein>
    <recommendedName>
        <fullName evidence="1">Smad anchor for receptor activation-like C-terminal domain-containing protein</fullName>
    </recommendedName>
</protein>
<dbReference type="Gene3D" id="3.30.500.40">
    <property type="match status" value="1"/>
</dbReference>
<dbReference type="Proteomes" id="UP000053676">
    <property type="component" value="Unassembled WGS sequence"/>
</dbReference>
<dbReference type="OMA" id="LICIETE"/>
<dbReference type="PANTHER" id="PTHR46319:SF3">
    <property type="entry name" value="ZINC FINGER FYVE DOMAIN-CONTAINING PROTEIN"/>
    <property type="match status" value="1"/>
</dbReference>
<feature type="domain" description="Smad anchor for receptor activation-like C-terminal" evidence="1">
    <location>
        <begin position="1"/>
        <end position="239"/>
    </location>
</feature>
<sequence>MIAWTTDVNLSADSHLVCEETEGLYATQVLARGTSRNATGTSFIIIDGGLKTTGLQISVVEDGVAIRVSSDKLESLLTALSSMEEWTTTGASGSQFTIRWTDTCPRSSSHGPISPIDGLNLADKYQYGLSLERAISSVLQVPSVSDYGVRLSHVYNLKDGRLSPDDEPKVFSIAEMLARECTGMLEPYLTMLINMNIMSISIRVGVSTERVEYDVSPWCGMEDEQMKYKQNMDQLIPVLYEILGYLSGGFHIELTLSFVSTKSLPIIPVHTQILRTPIFPSLVGSKSSNSRGNSQPCGEIRAYLILLCSC</sequence>
<dbReference type="OrthoDB" id="5872154at2759"/>
<reference evidence="3" key="1">
    <citation type="journal article" date="2014" name="Nat. Genet.">
        <title>Genome of the human hookworm Necator americanus.</title>
        <authorList>
            <person name="Tang Y.T."/>
            <person name="Gao X."/>
            <person name="Rosa B.A."/>
            <person name="Abubucker S."/>
            <person name="Hallsworth-Pepin K."/>
            <person name="Martin J."/>
            <person name="Tyagi R."/>
            <person name="Heizer E."/>
            <person name="Zhang X."/>
            <person name="Bhonagiri-Palsikar V."/>
            <person name="Minx P."/>
            <person name="Warren W.C."/>
            <person name="Wang Q."/>
            <person name="Zhan B."/>
            <person name="Hotez P.J."/>
            <person name="Sternberg P.W."/>
            <person name="Dougall A."/>
            <person name="Gaze S.T."/>
            <person name="Mulvenna J."/>
            <person name="Sotillo J."/>
            <person name="Ranganathan S."/>
            <person name="Rabelo E.M."/>
            <person name="Wilson R.K."/>
            <person name="Felgner P.L."/>
            <person name="Bethony J."/>
            <person name="Hawdon J.M."/>
            <person name="Gasser R.B."/>
            <person name="Loukas A."/>
            <person name="Mitreva M."/>
        </authorList>
    </citation>
    <scope>NUCLEOTIDE SEQUENCE [LARGE SCALE GENOMIC DNA]</scope>
</reference>
<name>W2T206_NECAM</name>
<dbReference type="EMBL" id="KI660319">
    <property type="protein sequence ID" value="ETN75012.1"/>
    <property type="molecule type" value="Genomic_DNA"/>
</dbReference>
<dbReference type="STRING" id="51031.W2T206"/>
<dbReference type="SMART" id="SM01421">
    <property type="entry name" value="DUF3480"/>
    <property type="match status" value="1"/>
</dbReference>
<dbReference type="InterPro" id="IPR022557">
    <property type="entry name" value="SARA-like_C"/>
</dbReference>
<dbReference type="PANTHER" id="PTHR46319">
    <property type="entry name" value="ZINC FINGER FYVE DOMAIN-CONTAINING PROTEIN"/>
    <property type="match status" value="1"/>
</dbReference>
<gene>
    <name evidence="2" type="ORF">NECAME_12563</name>
</gene>
<dbReference type="GO" id="GO:0031901">
    <property type="term" value="C:early endosome membrane"/>
    <property type="evidence" value="ECO:0007669"/>
    <property type="project" value="TreeGrafter"/>
</dbReference>
<evidence type="ECO:0000313" key="3">
    <source>
        <dbReference type="Proteomes" id="UP000053676"/>
    </source>
</evidence>
<evidence type="ECO:0000313" key="2">
    <source>
        <dbReference type="EMBL" id="ETN75012.1"/>
    </source>
</evidence>
<dbReference type="AlphaFoldDB" id="W2T206"/>
<dbReference type="Pfam" id="PF11979">
    <property type="entry name" value="SARA_C"/>
    <property type="match status" value="1"/>
</dbReference>
<keyword evidence="3" id="KW-1185">Reference proteome</keyword>
<dbReference type="KEGG" id="nai:NECAME_12563"/>
<dbReference type="Gene3D" id="3.30.1360.220">
    <property type="entry name" value="Domain of unknown function (DUF3480), N-terminal subdomain"/>
    <property type="match status" value="1"/>
</dbReference>
<accession>W2T206</accession>
<proteinExistence type="predicted"/>